<protein>
    <submittedName>
        <fullName evidence="1">Uncharacterized protein</fullName>
    </submittedName>
</protein>
<sequence>MFHYSKRILTEIESNEVLTKKEICYHLDVDDGDHINNDDDIVLQITEIEARGNAHLCILLRKPNEQEIRKHVIDAYRNIKNQLEQTFHQSSNEVEQTDVNN</sequence>
<evidence type="ECO:0000313" key="1">
    <source>
        <dbReference type="EMBL" id="CAF2144139.1"/>
    </source>
</evidence>
<evidence type="ECO:0000313" key="3">
    <source>
        <dbReference type="Proteomes" id="UP000663887"/>
    </source>
</evidence>
<dbReference type="EMBL" id="CAJNRF010014073">
    <property type="protein sequence ID" value="CAF2154360.1"/>
    <property type="molecule type" value="Genomic_DNA"/>
</dbReference>
<evidence type="ECO:0000313" key="2">
    <source>
        <dbReference type="EMBL" id="CAF2154360.1"/>
    </source>
</evidence>
<comment type="caution">
    <text evidence="1">The sequence shown here is derived from an EMBL/GenBank/DDBJ whole genome shotgun (WGS) entry which is preliminary data.</text>
</comment>
<name>A0A816X935_9BILA</name>
<dbReference type="Proteomes" id="UP000663856">
    <property type="component" value="Unassembled WGS sequence"/>
</dbReference>
<dbReference type="AlphaFoldDB" id="A0A816X935"/>
<dbReference type="Proteomes" id="UP000663887">
    <property type="component" value="Unassembled WGS sequence"/>
</dbReference>
<proteinExistence type="predicted"/>
<gene>
    <name evidence="2" type="ORF">WKI299_LOCUS30961</name>
    <name evidence="1" type="ORF">XDN619_LOCUS27305</name>
</gene>
<dbReference type="EMBL" id="CAJNRG010012897">
    <property type="protein sequence ID" value="CAF2144139.1"/>
    <property type="molecule type" value="Genomic_DNA"/>
</dbReference>
<accession>A0A816X935</accession>
<organism evidence="1 3">
    <name type="scientific">Rotaria magnacalcarata</name>
    <dbReference type="NCBI Taxonomy" id="392030"/>
    <lineage>
        <taxon>Eukaryota</taxon>
        <taxon>Metazoa</taxon>
        <taxon>Spiralia</taxon>
        <taxon>Gnathifera</taxon>
        <taxon>Rotifera</taxon>
        <taxon>Eurotatoria</taxon>
        <taxon>Bdelloidea</taxon>
        <taxon>Philodinida</taxon>
        <taxon>Philodinidae</taxon>
        <taxon>Rotaria</taxon>
    </lineage>
</organism>
<reference evidence="1" key="1">
    <citation type="submission" date="2021-02" db="EMBL/GenBank/DDBJ databases">
        <authorList>
            <person name="Nowell W R."/>
        </authorList>
    </citation>
    <scope>NUCLEOTIDE SEQUENCE</scope>
</reference>